<dbReference type="Proteomes" id="UP000727490">
    <property type="component" value="Unassembled WGS sequence"/>
</dbReference>
<dbReference type="PANTHER" id="PTHR39186">
    <property type="entry name" value="DUF2071 FAMILY PROTEIN"/>
    <property type="match status" value="1"/>
</dbReference>
<dbReference type="InterPro" id="IPR018644">
    <property type="entry name" value="DUF2071"/>
</dbReference>
<accession>A0A951MD61</accession>
<dbReference type="EMBL" id="RPHB01000003">
    <property type="protein sequence ID" value="MBW3467515.1"/>
    <property type="molecule type" value="Genomic_DNA"/>
</dbReference>
<keyword evidence="2" id="KW-1185">Reference proteome</keyword>
<dbReference type="AlphaFoldDB" id="A0A951MD61"/>
<evidence type="ECO:0000313" key="1">
    <source>
        <dbReference type="EMBL" id="MBW3467515.1"/>
    </source>
</evidence>
<sequence>MEEILNDVSHRPFEIPNGSWVYYQEWNRALFLHWEVPFDLLRKCVPSNFNIDTFEGKCYISLVAFTMEKIRPKFLPSVGFVSDFDEINVRTYIDNDHKKGVYFLNIEAGKTISAFVAKAISGLPYEKADISRSDLVYISENPEKGFSLNAEFEIEEKITEKTVLDRWLTERYCLYLDQGEKRFRYDIHHKEWELRKVDAQRTEVNYQVGEIDLKDRQPNLAHYSEGVKVLAWKRQKI</sequence>
<name>A0A951MD61_9BACT</name>
<proteinExistence type="predicted"/>
<protein>
    <submittedName>
        <fullName evidence="1">DUF2071 domain-containing protein</fullName>
    </submittedName>
</protein>
<dbReference type="PANTHER" id="PTHR39186:SF1">
    <property type="entry name" value="DUF2071 DOMAIN-CONTAINING PROTEIN"/>
    <property type="match status" value="1"/>
</dbReference>
<organism evidence="1 2">
    <name type="scientific">Arthrospiribacter ruber</name>
    <dbReference type="NCBI Taxonomy" id="2487934"/>
    <lineage>
        <taxon>Bacteria</taxon>
        <taxon>Pseudomonadati</taxon>
        <taxon>Bacteroidota</taxon>
        <taxon>Cytophagia</taxon>
        <taxon>Cytophagales</taxon>
        <taxon>Cyclobacteriaceae</taxon>
        <taxon>Arthrospiribacter</taxon>
    </lineage>
</organism>
<evidence type="ECO:0000313" key="2">
    <source>
        <dbReference type="Proteomes" id="UP000727490"/>
    </source>
</evidence>
<gene>
    <name evidence="1" type="ORF">EGN73_06770</name>
</gene>
<dbReference type="RefSeq" id="WP_219287784.1">
    <property type="nucleotide sequence ID" value="NZ_RPHB01000003.1"/>
</dbReference>
<reference evidence="1 2" key="1">
    <citation type="journal article" date="2020" name="Syst. Appl. Microbiol.">
        <title>Arthrospiribacter ruber gen. nov., sp. nov., a novel bacterium isolated from Arthrospira cultures.</title>
        <authorList>
            <person name="Waleron M."/>
            <person name="Misztak A."/>
            <person name="Waleron M.M."/>
            <person name="Furmaniak M."/>
            <person name="Mrozik A."/>
            <person name="Waleron K."/>
        </authorList>
    </citation>
    <scope>NUCLEOTIDE SEQUENCE [LARGE SCALE GENOMIC DNA]</scope>
    <source>
        <strain evidence="1 2">DPMB0001</strain>
    </source>
</reference>
<dbReference type="Pfam" id="PF09844">
    <property type="entry name" value="DUF2071"/>
    <property type="match status" value="1"/>
</dbReference>
<comment type="caution">
    <text evidence="1">The sequence shown here is derived from an EMBL/GenBank/DDBJ whole genome shotgun (WGS) entry which is preliminary data.</text>
</comment>